<name>A0AAN9SCB7_PSOTE</name>
<keyword evidence="4 6" id="KW-0804">Transcription</keyword>
<dbReference type="InterPro" id="IPR019542">
    <property type="entry name" value="Enhancer_polycomb-like_N"/>
</dbReference>
<evidence type="ECO:0000256" key="7">
    <source>
        <dbReference type="SAM" id="MobiDB-lite"/>
    </source>
</evidence>
<dbReference type="PANTHER" id="PTHR14898">
    <property type="entry name" value="ENHANCER OF POLYCOMB"/>
    <property type="match status" value="1"/>
</dbReference>
<gene>
    <name evidence="9" type="ORF">VNO78_19874</name>
</gene>
<keyword evidence="5 6" id="KW-0539">Nucleus</keyword>
<protein>
    <recommendedName>
        <fullName evidence="6">Enhancer of polycomb-like protein</fullName>
    </recommendedName>
</protein>
<feature type="region of interest" description="Disordered" evidence="7">
    <location>
        <begin position="24"/>
        <end position="52"/>
    </location>
</feature>
<dbReference type="GO" id="GO:0006357">
    <property type="term" value="P:regulation of transcription by RNA polymerase II"/>
    <property type="evidence" value="ECO:0007669"/>
    <property type="project" value="InterPro"/>
</dbReference>
<dbReference type="Pfam" id="PF10513">
    <property type="entry name" value="EPL1"/>
    <property type="match status" value="1"/>
</dbReference>
<evidence type="ECO:0000256" key="3">
    <source>
        <dbReference type="ARBA" id="ARBA00023015"/>
    </source>
</evidence>
<reference evidence="9 10" key="1">
    <citation type="submission" date="2024-01" db="EMBL/GenBank/DDBJ databases">
        <title>The genomes of 5 underutilized Papilionoideae crops provide insights into root nodulation and disease resistanc.</title>
        <authorList>
            <person name="Jiang F."/>
        </authorList>
    </citation>
    <scope>NUCLEOTIDE SEQUENCE [LARGE SCALE GENOMIC DNA]</scope>
    <source>
        <strain evidence="9">DUOXIRENSHENG_FW03</strain>
        <tissue evidence="9">Leaves</tissue>
    </source>
</reference>
<keyword evidence="10" id="KW-1185">Reference proteome</keyword>
<dbReference type="GO" id="GO:0005634">
    <property type="term" value="C:nucleus"/>
    <property type="evidence" value="ECO:0007669"/>
    <property type="project" value="UniProtKB-SubCell"/>
</dbReference>
<comment type="subcellular location">
    <subcellularLocation>
        <location evidence="1 6">Nucleus</location>
    </subcellularLocation>
</comment>
<keyword evidence="3 6" id="KW-0805">Transcription regulation</keyword>
<proteinExistence type="inferred from homology"/>
<dbReference type="EMBL" id="JAYMYS010000005">
    <property type="protein sequence ID" value="KAK7391458.1"/>
    <property type="molecule type" value="Genomic_DNA"/>
</dbReference>
<accession>A0AAN9SCB7</accession>
<evidence type="ECO:0000256" key="5">
    <source>
        <dbReference type="ARBA" id="ARBA00023242"/>
    </source>
</evidence>
<evidence type="ECO:0000256" key="6">
    <source>
        <dbReference type="RuleBase" id="RU361124"/>
    </source>
</evidence>
<evidence type="ECO:0000259" key="8">
    <source>
        <dbReference type="Pfam" id="PF10513"/>
    </source>
</evidence>
<evidence type="ECO:0000256" key="2">
    <source>
        <dbReference type="ARBA" id="ARBA00008035"/>
    </source>
</evidence>
<dbReference type="AlphaFoldDB" id="A0AAN9SCB7"/>
<evidence type="ECO:0000256" key="4">
    <source>
        <dbReference type="ARBA" id="ARBA00023163"/>
    </source>
</evidence>
<dbReference type="Proteomes" id="UP001386955">
    <property type="component" value="Unassembled WGS sequence"/>
</dbReference>
<organism evidence="9 10">
    <name type="scientific">Psophocarpus tetragonolobus</name>
    <name type="common">Winged bean</name>
    <name type="synonym">Dolichos tetragonolobus</name>
    <dbReference type="NCBI Taxonomy" id="3891"/>
    <lineage>
        <taxon>Eukaryota</taxon>
        <taxon>Viridiplantae</taxon>
        <taxon>Streptophyta</taxon>
        <taxon>Embryophyta</taxon>
        <taxon>Tracheophyta</taxon>
        <taxon>Spermatophyta</taxon>
        <taxon>Magnoliopsida</taxon>
        <taxon>eudicotyledons</taxon>
        <taxon>Gunneridae</taxon>
        <taxon>Pentapetalae</taxon>
        <taxon>rosids</taxon>
        <taxon>fabids</taxon>
        <taxon>Fabales</taxon>
        <taxon>Fabaceae</taxon>
        <taxon>Papilionoideae</taxon>
        <taxon>50 kb inversion clade</taxon>
        <taxon>NPAAA clade</taxon>
        <taxon>indigoferoid/millettioid clade</taxon>
        <taxon>Phaseoleae</taxon>
        <taxon>Psophocarpus</taxon>
    </lineage>
</organism>
<dbReference type="InterPro" id="IPR024943">
    <property type="entry name" value="Enhancer_polycomb"/>
</dbReference>
<sequence length="604" mass="69629">MTRGEPSPLRRSERIRLRLRLRSDSSEAVNATKKRAKVSDEKKKKKKKKKKKVELVKWKWKVQKQKDRVGVDEEMRESRLYGKAYRRKRKRVGVTQDDDNKKNRCEFGVVMKPRRGGDAKACSRFLFMTMCYLRRLRFTLTELADFLLMEPFRQDYASHGLRLLQGAPVSNNVGVCLFYGITQLMPLFCVDFSAIPLCFLHMHSSISLRSMFRSLSLVYSPANAAPEVVVVQDDLSVHSILPGQEIHADTSNGAFSIKMITVVTASDEKLASLASSFTTTASASSEATETLYLPHCSANILIPGSEDSDSNIYYRVRGAVITFEQIPSSRDWLLAVKKDGITWHTFKTKKNLKSSSSKRFASWRLFFLDNGWRLEFVDENDWTVFEALFKDCFGRKFAVPAAKNIPVPGVRDVSSYEETYTIPFHRPHNYISLNDNELSRAVTRKTANYDMDSEDEEWLSKFNKKSHQLVSEENFELIIDALEKVFYFSSDNCSDRRSPADRCPPGLAPKELVKAVSIHWMKKRKRNHKQTLLRVFQNYPTKAAIVQQPLFPWKRRTLRRRIRYDGGQYCGVWQVISEEQKVLKEMRRAEAAKASAKALEEQKT</sequence>
<comment type="similarity">
    <text evidence="2 6">Belongs to the enhancer of polycomb family.</text>
</comment>
<evidence type="ECO:0000313" key="10">
    <source>
        <dbReference type="Proteomes" id="UP001386955"/>
    </source>
</evidence>
<feature type="domain" description="Enhancer of polycomb-like N-terminal" evidence="8">
    <location>
        <begin position="402"/>
        <end position="484"/>
    </location>
</feature>
<dbReference type="GO" id="GO:0035267">
    <property type="term" value="C:NuA4 histone acetyltransferase complex"/>
    <property type="evidence" value="ECO:0007669"/>
    <property type="project" value="InterPro"/>
</dbReference>
<comment type="caution">
    <text evidence="9">The sequence shown here is derived from an EMBL/GenBank/DDBJ whole genome shotgun (WGS) entry which is preliminary data.</text>
</comment>
<evidence type="ECO:0000313" key="9">
    <source>
        <dbReference type="EMBL" id="KAK7391458.1"/>
    </source>
</evidence>
<feature type="compositionally biased region" description="Basic residues" evidence="7">
    <location>
        <begin position="43"/>
        <end position="52"/>
    </location>
</feature>
<evidence type="ECO:0000256" key="1">
    <source>
        <dbReference type="ARBA" id="ARBA00004123"/>
    </source>
</evidence>